<name>A0A318K8B2_9NOCA</name>
<gene>
    <name evidence="2" type="ORF">DFR70_102881</name>
</gene>
<dbReference type="EMBL" id="QJKF01000002">
    <property type="protein sequence ID" value="PXX69193.1"/>
    <property type="molecule type" value="Genomic_DNA"/>
</dbReference>
<evidence type="ECO:0000313" key="2">
    <source>
        <dbReference type="EMBL" id="PXX69193.1"/>
    </source>
</evidence>
<feature type="transmembrane region" description="Helical" evidence="1">
    <location>
        <begin position="54"/>
        <end position="74"/>
    </location>
</feature>
<feature type="transmembrane region" description="Helical" evidence="1">
    <location>
        <begin position="80"/>
        <end position="100"/>
    </location>
</feature>
<dbReference type="OrthoDB" id="3429068at2"/>
<dbReference type="Proteomes" id="UP000247569">
    <property type="component" value="Unassembled WGS sequence"/>
</dbReference>
<evidence type="ECO:0000313" key="3">
    <source>
        <dbReference type="Proteomes" id="UP000247569"/>
    </source>
</evidence>
<evidence type="ECO:0000256" key="1">
    <source>
        <dbReference type="SAM" id="Phobius"/>
    </source>
</evidence>
<keyword evidence="1" id="KW-0812">Transmembrane</keyword>
<proteinExistence type="predicted"/>
<keyword evidence="1" id="KW-1133">Transmembrane helix</keyword>
<keyword evidence="3" id="KW-1185">Reference proteome</keyword>
<protein>
    <submittedName>
        <fullName evidence="2">Uncharacterized protein</fullName>
    </submittedName>
</protein>
<organism evidence="2 3">
    <name type="scientific">Nocardia tenerifensis</name>
    <dbReference type="NCBI Taxonomy" id="228006"/>
    <lineage>
        <taxon>Bacteria</taxon>
        <taxon>Bacillati</taxon>
        <taxon>Actinomycetota</taxon>
        <taxon>Actinomycetes</taxon>
        <taxon>Mycobacteriales</taxon>
        <taxon>Nocardiaceae</taxon>
        <taxon>Nocardia</taxon>
    </lineage>
</organism>
<accession>A0A318K8B2</accession>
<keyword evidence="1" id="KW-0472">Membrane</keyword>
<dbReference type="AlphaFoldDB" id="A0A318K8B2"/>
<feature type="transmembrane region" description="Helical" evidence="1">
    <location>
        <begin position="6"/>
        <end position="27"/>
    </location>
</feature>
<sequence length="149" mass="15650">MTKFLLSVHVLAVILAVGPVTIAASMFPPTTRRALAEIDSEPKVLSTLHRICRVYAYLGILVPVFGACTALSLGVLTDTWLLISIGLTAAAAGVLALLILPGQHKILADLPAATPTLIRRLGTDTGIFNVLWVIVTVLMIVRPGSTTGA</sequence>
<reference evidence="2 3" key="1">
    <citation type="submission" date="2018-05" db="EMBL/GenBank/DDBJ databases">
        <title>Genomic Encyclopedia of Type Strains, Phase IV (KMG-IV): sequencing the most valuable type-strain genomes for metagenomic binning, comparative biology and taxonomic classification.</title>
        <authorList>
            <person name="Goeker M."/>
        </authorList>
    </citation>
    <scope>NUCLEOTIDE SEQUENCE [LARGE SCALE GENOMIC DNA]</scope>
    <source>
        <strain evidence="2 3">DSM 44704</strain>
    </source>
</reference>
<feature type="transmembrane region" description="Helical" evidence="1">
    <location>
        <begin position="121"/>
        <end position="141"/>
    </location>
</feature>
<comment type="caution">
    <text evidence="2">The sequence shown here is derived from an EMBL/GenBank/DDBJ whole genome shotgun (WGS) entry which is preliminary data.</text>
</comment>
<dbReference type="RefSeq" id="WP_040737956.1">
    <property type="nucleotide sequence ID" value="NZ_QJKF01000002.1"/>
</dbReference>